<dbReference type="InterPro" id="IPR025669">
    <property type="entry name" value="AAA_dom"/>
</dbReference>
<evidence type="ECO:0000259" key="1">
    <source>
        <dbReference type="Pfam" id="PF13614"/>
    </source>
</evidence>
<gene>
    <name evidence="2" type="ORF">A6M13_03905</name>
</gene>
<evidence type="ECO:0000313" key="3">
    <source>
        <dbReference type="Proteomes" id="UP000093199"/>
    </source>
</evidence>
<dbReference type="EMBL" id="MASJ01000023">
    <property type="protein sequence ID" value="OCS84731.1"/>
    <property type="molecule type" value="Genomic_DNA"/>
</dbReference>
<reference evidence="2 3" key="1">
    <citation type="submission" date="2016-07" db="EMBL/GenBank/DDBJ databases">
        <title>Caryophanon tenue genome sequencing.</title>
        <authorList>
            <person name="Verma A."/>
            <person name="Pal Y."/>
            <person name="Krishnamurthi S."/>
        </authorList>
    </citation>
    <scope>NUCLEOTIDE SEQUENCE [LARGE SCALE GENOMIC DNA]</scope>
    <source>
        <strain evidence="2 3">DSM 14152</strain>
    </source>
</reference>
<dbReference type="OrthoDB" id="9815116at2"/>
<dbReference type="AlphaFoldDB" id="A0A1C0YC57"/>
<comment type="caution">
    <text evidence="2">The sequence shown here is derived from an EMBL/GenBank/DDBJ whole genome shotgun (WGS) entry which is preliminary data.</text>
</comment>
<dbReference type="RefSeq" id="WP_066546081.1">
    <property type="nucleotide sequence ID" value="NZ_MASJ01000023.1"/>
</dbReference>
<protein>
    <recommendedName>
        <fullName evidence="1">AAA domain-containing protein</fullName>
    </recommendedName>
</protein>
<dbReference type="CDD" id="cd02042">
    <property type="entry name" value="ParAB_family"/>
    <property type="match status" value="1"/>
</dbReference>
<sequence>MATLKKGTLVQNNAGVTCRTIAFTIAKGGQLKSTSAVNIAAAILKDASIDEAKICILDIDAQANVFTSFGLDADMLPEYEDLSAAMLGYTAQDGSNVTGMAAIENTIHELYAESDKKYIHCLTANERCDLLEMTILTNLEIYPDPTTLLRDVCRELANYYTHIIIDTPPAYSLLVSNVLMIDNVEVYVPYEPETYALRSVGKTIRAFDSFATRNPSATFGGVFATKVKTQTNIHASIIGTARTFVQASKKPYLKSFIPNTIKIANSVYYEALPPLLSTKKSDQVREYFDLWEEMK</sequence>
<accession>A0A1C0YC57</accession>
<organism evidence="2 3">
    <name type="scientific">Caryophanon tenue</name>
    <dbReference type="NCBI Taxonomy" id="33978"/>
    <lineage>
        <taxon>Bacteria</taxon>
        <taxon>Bacillati</taxon>
        <taxon>Bacillota</taxon>
        <taxon>Bacilli</taxon>
        <taxon>Bacillales</taxon>
        <taxon>Caryophanaceae</taxon>
        <taxon>Caryophanon</taxon>
    </lineage>
</organism>
<dbReference type="Pfam" id="PF13614">
    <property type="entry name" value="AAA_31"/>
    <property type="match status" value="1"/>
</dbReference>
<dbReference type="Gene3D" id="3.40.50.300">
    <property type="entry name" value="P-loop containing nucleotide triphosphate hydrolases"/>
    <property type="match status" value="1"/>
</dbReference>
<dbReference type="Proteomes" id="UP000093199">
    <property type="component" value="Unassembled WGS sequence"/>
</dbReference>
<dbReference type="InterPro" id="IPR027417">
    <property type="entry name" value="P-loop_NTPase"/>
</dbReference>
<dbReference type="InterPro" id="IPR050678">
    <property type="entry name" value="DNA_Partitioning_ATPase"/>
</dbReference>
<proteinExistence type="predicted"/>
<name>A0A1C0YC57_9BACL</name>
<dbReference type="PANTHER" id="PTHR13696">
    <property type="entry name" value="P-LOOP CONTAINING NUCLEOSIDE TRIPHOSPHATE HYDROLASE"/>
    <property type="match status" value="1"/>
</dbReference>
<dbReference type="STRING" id="33978.A6M13_03905"/>
<keyword evidence="3" id="KW-1185">Reference proteome</keyword>
<dbReference type="PANTHER" id="PTHR13696:SF52">
    <property type="entry name" value="PARA FAMILY PROTEIN CT_582"/>
    <property type="match status" value="1"/>
</dbReference>
<evidence type="ECO:0000313" key="2">
    <source>
        <dbReference type="EMBL" id="OCS84731.1"/>
    </source>
</evidence>
<feature type="domain" description="AAA" evidence="1">
    <location>
        <begin position="19"/>
        <end position="212"/>
    </location>
</feature>
<dbReference type="SUPFAM" id="SSF52540">
    <property type="entry name" value="P-loop containing nucleoside triphosphate hydrolases"/>
    <property type="match status" value="1"/>
</dbReference>